<keyword evidence="2" id="KW-0336">GPI-anchor</keyword>
<dbReference type="GO" id="GO:0032222">
    <property type="term" value="P:regulation of synaptic transmission, cholinergic"/>
    <property type="evidence" value="ECO:0007669"/>
    <property type="project" value="InterPro"/>
</dbReference>
<evidence type="ECO:0000313" key="10">
    <source>
        <dbReference type="EMBL" id="CAH2000902.1"/>
    </source>
</evidence>
<evidence type="ECO:0000256" key="1">
    <source>
        <dbReference type="ARBA" id="ARBA00004589"/>
    </source>
</evidence>
<evidence type="ECO:0000256" key="8">
    <source>
        <dbReference type="ARBA" id="ARBA00023288"/>
    </source>
</evidence>
<keyword evidence="4 9" id="KW-0732">Signal</keyword>
<evidence type="ECO:0000256" key="5">
    <source>
        <dbReference type="ARBA" id="ARBA00022989"/>
    </source>
</evidence>
<sequence length="113" mass="12330">MAFKALLFVAVAVAAFAYTSATECYLCNSQIVPGCAKEQGKRSNSFDCASQTPLTGLKYNCLKTVYEIGGYEHVQRNCIEKNVTCGTLRKQFKAQGVDLKECLVCGKKLCNGQ</sequence>
<dbReference type="InterPro" id="IPR031424">
    <property type="entry name" value="QVR-like"/>
</dbReference>
<keyword evidence="11" id="KW-1185">Reference proteome</keyword>
<organism evidence="10 11">
    <name type="scientific">Acanthoscelides obtectus</name>
    <name type="common">Bean weevil</name>
    <name type="synonym">Bruchus obtectus</name>
    <dbReference type="NCBI Taxonomy" id="200917"/>
    <lineage>
        <taxon>Eukaryota</taxon>
        <taxon>Metazoa</taxon>
        <taxon>Ecdysozoa</taxon>
        <taxon>Arthropoda</taxon>
        <taxon>Hexapoda</taxon>
        <taxon>Insecta</taxon>
        <taxon>Pterygota</taxon>
        <taxon>Neoptera</taxon>
        <taxon>Endopterygota</taxon>
        <taxon>Coleoptera</taxon>
        <taxon>Polyphaga</taxon>
        <taxon>Cucujiformia</taxon>
        <taxon>Chrysomeloidea</taxon>
        <taxon>Chrysomelidae</taxon>
        <taxon>Bruchinae</taxon>
        <taxon>Bruchini</taxon>
        <taxon>Acanthoscelides</taxon>
    </lineage>
</organism>
<evidence type="ECO:0000256" key="4">
    <source>
        <dbReference type="ARBA" id="ARBA00022729"/>
    </source>
</evidence>
<dbReference type="EMBL" id="CAKOFQ010007428">
    <property type="protein sequence ID" value="CAH2000902.1"/>
    <property type="molecule type" value="Genomic_DNA"/>
</dbReference>
<dbReference type="PANTHER" id="PTHR33562">
    <property type="entry name" value="ATILLA, ISOFORM B-RELATED-RELATED"/>
    <property type="match status" value="1"/>
</dbReference>
<keyword evidence="8" id="KW-0449">Lipoprotein</keyword>
<dbReference type="AlphaFoldDB" id="A0A9P0LT91"/>
<dbReference type="GO" id="GO:0030431">
    <property type="term" value="P:sleep"/>
    <property type="evidence" value="ECO:0007669"/>
    <property type="project" value="InterPro"/>
</dbReference>
<feature type="chain" id="PRO_5040325073" description="Protein sleepless" evidence="9">
    <location>
        <begin position="22"/>
        <end position="113"/>
    </location>
</feature>
<keyword evidence="7" id="KW-0325">Glycoprotein</keyword>
<keyword evidence="6" id="KW-0472">Membrane</keyword>
<dbReference type="Proteomes" id="UP001152888">
    <property type="component" value="Unassembled WGS sequence"/>
</dbReference>
<keyword evidence="5" id="KW-1133">Transmembrane helix</keyword>
<reference evidence="10" key="1">
    <citation type="submission" date="2022-03" db="EMBL/GenBank/DDBJ databases">
        <authorList>
            <person name="Sayadi A."/>
        </authorList>
    </citation>
    <scope>NUCLEOTIDE SEQUENCE</scope>
</reference>
<feature type="signal peptide" evidence="9">
    <location>
        <begin position="1"/>
        <end position="21"/>
    </location>
</feature>
<evidence type="ECO:0000256" key="7">
    <source>
        <dbReference type="ARBA" id="ARBA00023180"/>
    </source>
</evidence>
<evidence type="ECO:0000256" key="2">
    <source>
        <dbReference type="ARBA" id="ARBA00022622"/>
    </source>
</evidence>
<dbReference type="InterPro" id="IPR050975">
    <property type="entry name" value="Sleep_regulator"/>
</dbReference>
<proteinExistence type="predicted"/>
<name>A0A9P0LT91_ACAOB</name>
<dbReference type="OrthoDB" id="6725797at2759"/>
<evidence type="ECO:0000256" key="6">
    <source>
        <dbReference type="ARBA" id="ARBA00023136"/>
    </source>
</evidence>
<evidence type="ECO:0000313" key="11">
    <source>
        <dbReference type="Proteomes" id="UP001152888"/>
    </source>
</evidence>
<evidence type="ECO:0000256" key="3">
    <source>
        <dbReference type="ARBA" id="ARBA00022692"/>
    </source>
</evidence>
<protein>
    <recommendedName>
        <fullName evidence="12">Protein sleepless</fullName>
    </recommendedName>
</protein>
<gene>
    <name evidence="10" type="ORF">ACAOBT_LOCUS25867</name>
</gene>
<keyword evidence="3" id="KW-0812">Transmembrane</keyword>
<dbReference type="GO" id="GO:0098552">
    <property type="term" value="C:side of membrane"/>
    <property type="evidence" value="ECO:0007669"/>
    <property type="project" value="UniProtKB-KW"/>
</dbReference>
<dbReference type="Pfam" id="PF17064">
    <property type="entry name" value="QVR"/>
    <property type="match status" value="1"/>
</dbReference>
<comment type="caution">
    <text evidence="10">The sequence shown here is derived from an EMBL/GenBank/DDBJ whole genome shotgun (WGS) entry which is preliminary data.</text>
</comment>
<accession>A0A9P0LT91</accession>
<comment type="subcellular location">
    <subcellularLocation>
        <location evidence="1">Membrane</location>
        <topology evidence="1">Lipid-anchor</topology>
        <topology evidence="1">GPI-anchor</topology>
    </subcellularLocation>
</comment>
<evidence type="ECO:0008006" key="12">
    <source>
        <dbReference type="Google" id="ProtNLM"/>
    </source>
</evidence>
<evidence type="ECO:0000256" key="9">
    <source>
        <dbReference type="SAM" id="SignalP"/>
    </source>
</evidence>